<sequence>MAYIHNGRVVEKKPFTVRGFLLAFWGMLSLFARTLFTTQPMTQVVEEYQHPAPRAANAPANDGGILGSLRAMLNRRGGGGQALGGGGNSGWAAAVNRRGGNVHTLPKAPISGGCASG</sequence>
<feature type="transmembrane region" description="Helical" evidence="1">
    <location>
        <begin position="15"/>
        <end position="36"/>
    </location>
</feature>
<keyword evidence="1" id="KW-0472">Membrane</keyword>
<proteinExistence type="predicted"/>
<organism evidence="2 3">
    <name type="scientific">Leishmania braziliensis MHOM/BR/75/M2904</name>
    <dbReference type="NCBI Taxonomy" id="420245"/>
    <lineage>
        <taxon>Eukaryota</taxon>
        <taxon>Discoba</taxon>
        <taxon>Euglenozoa</taxon>
        <taxon>Kinetoplastea</taxon>
        <taxon>Metakinetoplastina</taxon>
        <taxon>Trypanosomatida</taxon>
        <taxon>Trypanosomatidae</taxon>
        <taxon>Leishmaniinae</taxon>
        <taxon>Leishmania</taxon>
        <taxon>Leishmania braziliensis species complex</taxon>
    </lineage>
</organism>
<name>A0A3P3ZJU4_LEIBR</name>
<evidence type="ECO:0000256" key="1">
    <source>
        <dbReference type="SAM" id="Phobius"/>
    </source>
</evidence>
<reference evidence="2 3" key="1">
    <citation type="submission" date="2018-09" db="EMBL/GenBank/DDBJ databases">
        <authorList>
            <person name="Peiro R."/>
            <person name="Begona"/>
            <person name="Cbmso G."/>
            <person name="Lopez M."/>
            <person name="Gonzalez S."/>
        </authorList>
    </citation>
    <scope>NUCLEOTIDE SEQUENCE [LARGE SCALE GENOMIC DNA]</scope>
</reference>
<evidence type="ECO:0000313" key="2">
    <source>
        <dbReference type="EMBL" id="SYZ70468.1"/>
    </source>
</evidence>
<dbReference type="Proteomes" id="UP000319462">
    <property type="component" value="Chromosome 35"/>
</dbReference>
<evidence type="ECO:0000313" key="3">
    <source>
        <dbReference type="Proteomes" id="UP000319462"/>
    </source>
</evidence>
<keyword evidence="1" id="KW-0812">Transmembrane</keyword>
<keyword evidence="1" id="KW-1133">Transmembrane helix</keyword>
<accession>A0A3P3ZJU4</accession>
<protein>
    <submittedName>
        <fullName evidence="2">Hypothetical_protein</fullName>
    </submittedName>
</protein>
<dbReference type="EMBL" id="LS997634">
    <property type="protein sequence ID" value="SYZ70468.1"/>
    <property type="molecule type" value="Genomic_DNA"/>
</dbReference>
<dbReference type="AlphaFoldDB" id="A0A3P3ZJU4"/>
<gene>
    <name evidence="2" type="ORF">LBRM2904_35.6560</name>
</gene>